<dbReference type="PANTHER" id="PTHR30273">
    <property type="entry name" value="PERIPLASMIC SIGNAL SENSOR AND SIGMA FACTOR ACTIVATOR FECR-RELATED"/>
    <property type="match status" value="1"/>
</dbReference>
<dbReference type="GO" id="GO:0016989">
    <property type="term" value="F:sigma factor antagonist activity"/>
    <property type="evidence" value="ECO:0007669"/>
    <property type="project" value="TreeGrafter"/>
</dbReference>
<reference evidence="4 5" key="1">
    <citation type="submission" date="2018-12" db="EMBL/GenBank/DDBJ databases">
        <title>The Draft Genome Sequence of the Soil Bacterium Pedobacter tournemirensis R1.</title>
        <authorList>
            <person name="He J."/>
        </authorList>
    </citation>
    <scope>NUCLEOTIDE SEQUENCE [LARGE SCALE GENOMIC DNA]</scope>
    <source>
        <strain evidence="4 5">R1</strain>
    </source>
</reference>
<evidence type="ECO:0000313" key="5">
    <source>
        <dbReference type="Proteomes" id="UP000290848"/>
    </source>
</evidence>
<sequence length="351" mass="39682">MLYERQRMEQKISKALLERFLKNQCTRQELELVLNWLEKPGADEVLHEIMTETWKEDIESATEESGSDLQMLQWKQRIRKLTKNDAGKRRHLHTKTTKKSKSFLLRYAAVWVAVMIGIGAFWVFNSKKRGPLLVSMVEKHNPYGQRSQFMLPDSSVVYLGAGSSLRFPEKFQGSTREISLQGEAFFEIAHNPVKPFVVRSADIVTRVLGTSFKIEAHEGGPVNVSVATGKVSVGHIDNTTSPIRTLAVLTTGQSISWDKSSQKAIAGSFPVDDLEQWRQGKLVFSHSSLANMARDLERWYKVEIRIKDPGKAKEKVSGVIPSTISVKDAMNVLSITGHFKYTIQDSIINIY</sequence>
<keyword evidence="1" id="KW-0812">Transmembrane</keyword>
<feature type="transmembrane region" description="Helical" evidence="1">
    <location>
        <begin position="104"/>
        <end position="124"/>
    </location>
</feature>
<organism evidence="4 5">
    <name type="scientific">Arcticibacter tournemirensis</name>
    <dbReference type="NCBI Taxonomy" id="699437"/>
    <lineage>
        <taxon>Bacteria</taxon>
        <taxon>Pseudomonadati</taxon>
        <taxon>Bacteroidota</taxon>
        <taxon>Sphingobacteriia</taxon>
        <taxon>Sphingobacteriales</taxon>
        <taxon>Sphingobacteriaceae</taxon>
        <taxon>Arcticibacter</taxon>
    </lineage>
</organism>
<dbReference type="AlphaFoldDB" id="A0A4Q0M330"/>
<dbReference type="EMBL" id="RXOC01000023">
    <property type="protein sequence ID" value="RXF66966.1"/>
    <property type="molecule type" value="Genomic_DNA"/>
</dbReference>
<gene>
    <name evidence="4" type="ORF">EKH83_21205</name>
</gene>
<dbReference type="PIRSF" id="PIRSF018266">
    <property type="entry name" value="FecR"/>
    <property type="match status" value="1"/>
</dbReference>
<feature type="domain" description="FecR protein" evidence="2">
    <location>
        <begin position="144"/>
        <end position="231"/>
    </location>
</feature>
<evidence type="ECO:0000256" key="1">
    <source>
        <dbReference type="SAM" id="Phobius"/>
    </source>
</evidence>
<dbReference type="Pfam" id="PF04773">
    <property type="entry name" value="FecR"/>
    <property type="match status" value="1"/>
</dbReference>
<protein>
    <submittedName>
        <fullName evidence="4">DUF4974 domain-containing protein</fullName>
    </submittedName>
</protein>
<dbReference type="Gene3D" id="3.55.50.30">
    <property type="match status" value="1"/>
</dbReference>
<dbReference type="Gene3D" id="2.60.120.1440">
    <property type="match status" value="1"/>
</dbReference>
<name>A0A4Q0M330_9SPHI</name>
<proteinExistence type="predicted"/>
<dbReference type="InterPro" id="IPR032508">
    <property type="entry name" value="FecR_C"/>
</dbReference>
<dbReference type="InterPro" id="IPR006860">
    <property type="entry name" value="FecR"/>
</dbReference>
<evidence type="ECO:0000259" key="3">
    <source>
        <dbReference type="Pfam" id="PF16344"/>
    </source>
</evidence>
<accession>A0A4Q0M330</accession>
<evidence type="ECO:0000259" key="2">
    <source>
        <dbReference type="Pfam" id="PF04773"/>
    </source>
</evidence>
<evidence type="ECO:0000313" key="4">
    <source>
        <dbReference type="EMBL" id="RXF66966.1"/>
    </source>
</evidence>
<dbReference type="PANTHER" id="PTHR30273:SF2">
    <property type="entry name" value="PROTEIN FECR"/>
    <property type="match status" value="1"/>
</dbReference>
<comment type="caution">
    <text evidence="4">The sequence shown here is derived from an EMBL/GenBank/DDBJ whole genome shotgun (WGS) entry which is preliminary data.</text>
</comment>
<keyword evidence="1" id="KW-1133">Transmembrane helix</keyword>
<dbReference type="InterPro" id="IPR012373">
    <property type="entry name" value="Ferrdict_sens_TM"/>
</dbReference>
<feature type="domain" description="Protein FecR C-terminal" evidence="3">
    <location>
        <begin position="281"/>
        <end position="349"/>
    </location>
</feature>
<keyword evidence="1" id="KW-0472">Membrane</keyword>
<dbReference type="Proteomes" id="UP000290848">
    <property type="component" value="Unassembled WGS sequence"/>
</dbReference>
<dbReference type="Pfam" id="PF16344">
    <property type="entry name" value="FecR_C"/>
    <property type="match status" value="1"/>
</dbReference>